<dbReference type="GO" id="GO:0009014">
    <property type="term" value="F:succinyl-diaminopimelate desuccinylase activity"/>
    <property type="evidence" value="ECO:0007669"/>
    <property type="project" value="TreeGrafter"/>
</dbReference>
<dbReference type="Pfam" id="PF07687">
    <property type="entry name" value="M20_dimer"/>
    <property type="match status" value="1"/>
</dbReference>
<feature type="domain" description="Peptidase M20 dimerisation" evidence="4">
    <location>
        <begin position="198"/>
        <end position="354"/>
    </location>
</feature>
<dbReference type="RefSeq" id="WP_007912575.1">
    <property type="nucleotide sequence ID" value="NZ_ADVG01000002.1"/>
</dbReference>
<evidence type="ECO:0000313" key="5">
    <source>
        <dbReference type="EMBL" id="EFH87430.1"/>
    </source>
</evidence>
<evidence type="ECO:0000313" key="6">
    <source>
        <dbReference type="Proteomes" id="UP000004508"/>
    </source>
</evidence>
<dbReference type="InterPro" id="IPR051458">
    <property type="entry name" value="Cyt/Met_Dipeptidase"/>
</dbReference>
<keyword evidence="2" id="KW-0479">Metal-binding</keyword>
<evidence type="ECO:0000256" key="3">
    <source>
        <dbReference type="ARBA" id="ARBA00022801"/>
    </source>
</evidence>
<dbReference type="PANTHER" id="PTHR43270">
    <property type="entry name" value="BETA-ALA-HIS DIPEPTIDASE"/>
    <property type="match status" value="1"/>
</dbReference>
<dbReference type="SUPFAM" id="SSF53187">
    <property type="entry name" value="Zn-dependent exopeptidases"/>
    <property type="match status" value="1"/>
</dbReference>
<proteinExistence type="predicted"/>
<sequence length="458" mass="50048">MTKKLQSNAVQSYLDEHKDEAQHLLERLCRQRSVAAQNDGVEEMANLVESLLAENGFSIQRLTVDDAPPVIFGEIRGRSPFTLLLYNHYDVQPAEPLELWDTPPFEPTIRDGKLYARGSSDNKAEIAARLTAIRALRAAHGELPITIRWMIEGEEEIGSIHFDEIAQKYAHLLQGDGALWEGSGFDEDGRPSLVLGCKGLVYVQLDVQGVGVDAHSGNAPILPSAAWRLVQALASLRTPEGKVLIPGFYDAVMTPSEAEIEALASQGDHEELLKKAFAVETFNDNLTGIELRKRQAFSPTCNIAGLLSGYTGEGTKTVLPAKAMAKIDFRLVPEQDPDDIVAKLRAHLDAHGYQDISITTFGNAEPVMTPLAHPFAQRVAHIAEEYAEKPVSITPLGGGTLPLLGSMRKHVNLLGLMAPGNAAYWGSAAHSPNEHIRLSDLERAVSYNCYMFTALAEE</sequence>
<evidence type="ECO:0000256" key="2">
    <source>
        <dbReference type="ARBA" id="ARBA00022723"/>
    </source>
</evidence>
<dbReference type="PANTHER" id="PTHR43270:SF8">
    <property type="entry name" value="DI- AND TRIPEPTIDASE DUG2-RELATED"/>
    <property type="match status" value="1"/>
</dbReference>
<dbReference type="GO" id="GO:0046872">
    <property type="term" value="F:metal ion binding"/>
    <property type="evidence" value="ECO:0007669"/>
    <property type="project" value="UniProtKB-KW"/>
</dbReference>
<gene>
    <name evidence="5" type="ORF">Krac_8762</name>
</gene>
<dbReference type="GO" id="GO:0008233">
    <property type="term" value="F:peptidase activity"/>
    <property type="evidence" value="ECO:0007669"/>
    <property type="project" value="UniProtKB-KW"/>
</dbReference>
<dbReference type="Pfam" id="PF01546">
    <property type="entry name" value="Peptidase_M20"/>
    <property type="match status" value="1"/>
</dbReference>
<protein>
    <submittedName>
        <fullName evidence="5">Peptidase M20</fullName>
    </submittedName>
</protein>
<dbReference type="InterPro" id="IPR002933">
    <property type="entry name" value="Peptidase_M20"/>
</dbReference>
<dbReference type="EMBL" id="ADVG01000002">
    <property type="protein sequence ID" value="EFH87430.1"/>
    <property type="molecule type" value="Genomic_DNA"/>
</dbReference>
<dbReference type="OrthoDB" id="9761532at2"/>
<comment type="caution">
    <text evidence="5">The sequence shown here is derived from an EMBL/GenBank/DDBJ whole genome shotgun (WGS) entry which is preliminary data.</text>
</comment>
<keyword evidence="3" id="KW-0378">Hydrolase</keyword>
<dbReference type="InParanoid" id="D6TP74"/>
<dbReference type="GO" id="GO:0005829">
    <property type="term" value="C:cytosol"/>
    <property type="evidence" value="ECO:0007669"/>
    <property type="project" value="TreeGrafter"/>
</dbReference>
<evidence type="ECO:0000256" key="1">
    <source>
        <dbReference type="ARBA" id="ARBA00022670"/>
    </source>
</evidence>
<dbReference type="GO" id="GO:0009089">
    <property type="term" value="P:lysine biosynthetic process via diaminopimelate"/>
    <property type="evidence" value="ECO:0007669"/>
    <property type="project" value="TreeGrafter"/>
</dbReference>
<name>D6TP74_KTERA</name>
<accession>D6TP74</accession>
<keyword evidence="6" id="KW-1185">Reference proteome</keyword>
<organism evidence="5 6">
    <name type="scientific">Ktedonobacter racemifer DSM 44963</name>
    <dbReference type="NCBI Taxonomy" id="485913"/>
    <lineage>
        <taxon>Bacteria</taxon>
        <taxon>Bacillati</taxon>
        <taxon>Chloroflexota</taxon>
        <taxon>Ktedonobacteria</taxon>
        <taxon>Ktedonobacterales</taxon>
        <taxon>Ktedonobacteraceae</taxon>
        <taxon>Ktedonobacter</taxon>
    </lineage>
</organism>
<dbReference type="Proteomes" id="UP000004508">
    <property type="component" value="Unassembled WGS sequence"/>
</dbReference>
<dbReference type="eggNOG" id="COG0624">
    <property type="taxonomic scope" value="Bacteria"/>
</dbReference>
<evidence type="ECO:0000259" key="4">
    <source>
        <dbReference type="Pfam" id="PF07687"/>
    </source>
</evidence>
<dbReference type="GO" id="GO:0006508">
    <property type="term" value="P:proteolysis"/>
    <property type="evidence" value="ECO:0007669"/>
    <property type="project" value="UniProtKB-KW"/>
</dbReference>
<dbReference type="STRING" id="485913.Krac_8762"/>
<dbReference type="Gene3D" id="3.30.70.360">
    <property type="match status" value="1"/>
</dbReference>
<keyword evidence="1" id="KW-0645">Protease</keyword>
<reference evidence="5 6" key="1">
    <citation type="journal article" date="2011" name="Stand. Genomic Sci.">
        <title>Non-contiguous finished genome sequence and contextual data of the filamentous soil bacterium Ktedonobacter racemifer type strain (SOSP1-21).</title>
        <authorList>
            <person name="Chang Y.J."/>
            <person name="Land M."/>
            <person name="Hauser L."/>
            <person name="Chertkov O."/>
            <person name="Del Rio T.G."/>
            <person name="Nolan M."/>
            <person name="Copeland A."/>
            <person name="Tice H."/>
            <person name="Cheng J.F."/>
            <person name="Lucas S."/>
            <person name="Han C."/>
            <person name="Goodwin L."/>
            <person name="Pitluck S."/>
            <person name="Ivanova N."/>
            <person name="Ovchinikova G."/>
            <person name="Pati A."/>
            <person name="Chen A."/>
            <person name="Palaniappan K."/>
            <person name="Mavromatis K."/>
            <person name="Liolios K."/>
            <person name="Brettin T."/>
            <person name="Fiebig A."/>
            <person name="Rohde M."/>
            <person name="Abt B."/>
            <person name="Goker M."/>
            <person name="Detter J.C."/>
            <person name="Woyke T."/>
            <person name="Bristow J."/>
            <person name="Eisen J.A."/>
            <person name="Markowitz V."/>
            <person name="Hugenholtz P."/>
            <person name="Kyrpides N.C."/>
            <person name="Klenk H.P."/>
            <person name="Lapidus A."/>
        </authorList>
    </citation>
    <scope>NUCLEOTIDE SEQUENCE [LARGE SCALE GENOMIC DNA]</scope>
    <source>
        <strain evidence="6">DSM 44963</strain>
    </source>
</reference>
<dbReference type="Gene3D" id="3.40.630.10">
    <property type="entry name" value="Zn peptidases"/>
    <property type="match status" value="1"/>
</dbReference>
<dbReference type="InterPro" id="IPR011650">
    <property type="entry name" value="Peptidase_M20_dimer"/>
</dbReference>
<dbReference type="AlphaFoldDB" id="D6TP74"/>